<evidence type="ECO:0000313" key="16">
    <source>
        <dbReference type="Proteomes" id="UP000468591"/>
    </source>
</evidence>
<keyword evidence="7" id="KW-0479">Metal-binding</keyword>
<keyword evidence="9 13" id="KW-1133">Transmembrane helix</keyword>
<keyword evidence="8" id="KW-0249">Electron transport</keyword>
<comment type="caution">
    <text evidence="15">The sequence shown here is derived from an EMBL/GenBank/DDBJ whole genome shotgun (WGS) entry which is preliminary data.</text>
</comment>
<dbReference type="Pfam" id="PF04264">
    <property type="entry name" value="YceI"/>
    <property type="match status" value="1"/>
</dbReference>
<evidence type="ECO:0000256" key="2">
    <source>
        <dbReference type="ARBA" id="ARBA00004651"/>
    </source>
</evidence>
<feature type="domain" description="Lipid/polyisoprenoid-binding YceI-like" evidence="14">
    <location>
        <begin position="240"/>
        <end position="395"/>
    </location>
</feature>
<evidence type="ECO:0000256" key="9">
    <source>
        <dbReference type="ARBA" id="ARBA00022989"/>
    </source>
</evidence>
<feature type="transmembrane region" description="Helical" evidence="13">
    <location>
        <begin position="96"/>
        <end position="129"/>
    </location>
</feature>
<feature type="transmembrane region" description="Helical" evidence="13">
    <location>
        <begin position="55"/>
        <end position="76"/>
    </location>
</feature>
<dbReference type="AlphaFoldDB" id="A0A6P0CA38"/>
<dbReference type="GO" id="GO:0020037">
    <property type="term" value="F:heme binding"/>
    <property type="evidence" value="ECO:0007669"/>
    <property type="project" value="TreeGrafter"/>
</dbReference>
<comment type="similarity">
    <text evidence="12">Belongs to the cytochrome b561 family.</text>
</comment>
<accession>A0A6P0CA38</accession>
<evidence type="ECO:0000256" key="8">
    <source>
        <dbReference type="ARBA" id="ARBA00022982"/>
    </source>
</evidence>
<evidence type="ECO:0000256" key="5">
    <source>
        <dbReference type="ARBA" id="ARBA00022617"/>
    </source>
</evidence>
<organism evidence="15 16">
    <name type="scientific">Sulfitobacter sediminilitoris</name>
    <dbReference type="NCBI Taxonomy" id="2698830"/>
    <lineage>
        <taxon>Bacteria</taxon>
        <taxon>Pseudomonadati</taxon>
        <taxon>Pseudomonadota</taxon>
        <taxon>Alphaproteobacteria</taxon>
        <taxon>Rhodobacterales</taxon>
        <taxon>Roseobacteraceae</taxon>
        <taxon>Sulfitobacter</taxon>
    </lineage>
</organism>
<keyword evidence="11 13" id="KW-0472">Membrane</keyword>
<evidence type="ECO:0000256" key="1">
    <source>
        <dbReference type="ARBA" id="ARBA00001970"/>
    </source>
</evidence>
<evidence type="ECO:0000256" key="7">
    <source>
        <dbReference type="ARBA" id="ARBA00022723"/>
    </source>
</evidence>
<evidence type="ECO:0000256" key="4">
    <source>
        <dbReference type="ARBA" id="ARBA00022475"/>
    </source>
</evidence>
<keyword evidence="3" id="KW-0813">Transport</keyword>
<comment type="cofactor">
    <cofactor evidence="1">
        <name>heme b</name>
        <dbReference type="ChEBI" id="CHEBI:60344"/>
    </cofactor>
</comment>
<evidence type="ECO:0000256" key="10">
    <source>
        <dbReference type="ARBA" id="ARBA00023004"/>
    </source>
</evidence>
<dbReference type="SMART" id="SM00867">
    <property type="entry name" value="YceI"/>
    <property type="match status" value="1"/>
</dbReference>
<dbReference type="RefSeq" id="WP_164352932.1">
    <property type="nucleotide sequence ID" value="NZ_JAABNT010000003.1"/>
</dbReference>
<evidence type="ECO:0000256" key="12">
    <source>
        <dbReference type="ARBA" id="ARBA00037975"/>
    </source>
</evidence>
<dbReference type="Proteomes" id="UP000468591">
    <property type="component" value="Unassembled WGS sequence"/>
</dbReference>
<name>A0A6P0CA38_9RHOB</name>
<dbReference type="PANTHER" id="PTHR30529">
    <property type="entry name" value="CYTOCHROME B561"/>
    <property type="match status" value="1"/>
</dbReference>
<dbReference type="InterPro" id="IPR036761">
    <property type="entry name" value="TTHA0802/YceI-like_sf"/>
</dbReference>
<dbReference type="EMBL" id="JAABNT010000003">
    <property type="protein sequence ID" value="NEK21998.1"/>
    <property type="molecule type" value="Genomic_DNA"/>
</dbReference>
<dbReference type="InterPro" id="IPR016174">
    <property type="entry name" value="Di-haem_cyt_TM"/>
</dbReference>
<dbReference type="InterPro" id="IPR052168">
    <property type="entry name" value="Cytochrome_b561_oxidase"/>
</dbReference>
<reference evidence="15 16" key="1">
    <citation type="submission" date="2020-01" db="EMBL/GenBank/DDBJ databases">
        <title>Sulfitobacter sediminilitoris sp. nov., isolated from a tidal flat.</title>
        <authorList>
            <person name="Park S."/>
            <person name="Yoon J.-H."/>
        </authorList>
    </citation>
    <scope>NUCLEOTIDE SEQUENCE [LARGE SCALE GENOMIC DNA]</scope>
    <source>
        <strain evidence="15 16">JBTF-M27</strain>
    </source>
</reference>
<feature type="transmembrane region" description="Helical" evidence="13">
    <location>
        <begin position="17"/>
        <end position="35"/>
    </location>
</feature>
<dbReference type="SUPFAM" id="SSF101874">
    <property type="entry name" value="YceI-like"/>
    <property type="match status" value="1"/>
</dbReference>
<keyword evidence="4" id="KW-1003">Cell membrane</keyword>
<dbReference type="PANTHER" id="PTHR30529:SF1">
    <property type="entry name" value="CYTOCHROME B561 HOMOLOG 2"/>
    <property type="match status" value="1"/>
</dbReference>
<protein>
    <submittedName>
        <fullName evidence="15">Cytochrome</fullName>
    </submittedName>
</protein>
<evidence type="ECO:0000313" key="15">
    <source>
        <dbReference type="EMBL" id="NEK21998.1"/>
    </source>
</evidence>
<evidence type="ECO:0000256" key="11">
    <source>
        <dbReference type="ARBA" id="ARBA00023136"/>
    </source>
</evidence>
<keyword evidence="16" id="KW-1185">Reference proteome</keyword>
<dbReference type="GO" id="GO:0022904">
    <property type="term" value="P:respiratory electron transport chain"/>
    <property type="evidence" value="ECO:0007669"/>
    <property type="project" value="InterPro"/>
</dbReference>
<proteinExistence type="inferred from homology"/>
<dbReference type="GO" id="GO:0009055">
    <property type="term" value="F:electron transfer activity"/>
    <property type="evidence" value="ECO:0007669"/>
    <property type="project" value="InterPro"/>
</dbReference>
<dbReference type="Gene3D" id="1.20.950.20">
    <property type="entry name" value="Transmembrane di-heme cytochromes, Chain C"/>
    <property type="match status" value="1"/>
</dbReference>
<dbReference type="SUPFAM" id="SSF81342">
    <property type="entry name" value="Transmembrane di-heme cytochromes"/>
    <property type="match status" value="1"/>
</dbReference>
<evidence type="ECO:0000259" key="14">
    <source>
        <dbReference type="SMART" id="SM00867"/>
    </source>
</evidence>
<keyword evidence="5" id="KW-0349">Heme</keyword>
<feature type="transmembrane region" description="Helical" evidence="13">
    <location>
        <begin position="149"/>
        <end position="169"/>
    </location>
</feature>
<sequence length="403" mass="43220">MALTNTAQSYGGIAKTFHWLTALLILTLIPLGWYANQLPYETDAQLAQKAWLFSLHKTLGVTAFFVALARILWAVVQPKPGLLNSEKKLESFAAELVHWLLYGALVIVPLSGWISHAAAAGFAPIWWPFGQGLPLVPKSVGVEHFFSALHWTATKVLVLALLLHIAGALKHHFVDRDSTLRRMLPGSGAVAHIPPQHHSAKPLLSAIAVWLLAIGIGAGLALNSEKEPIADVALEEVISDWTVQEGTIEITVTQFGSAVTGSFAEWTSAISFDEKIPVGEVGSVTTTIAIPSLTLGSVTQQAMGADFFDAATYATAIYDGIIRHGSDGYESVGKLRIKDKSVPLTLPFNLALDGDEAEMRADITLDRRDFGIGDNVGDEASLAFAVQVAIRLTAVRDAQDTGS</sequence>
<comment type="subcellular location">
    <subcellularLocation>
        <location evidence="2">Cell membrane</location>
        <topology evidence="2">Multi-pass membrane protein</topology>
    </subcellularLocation>
</comment>
<dbReference type="InterPro" id="IPR011577">
    <property type="entry name" value="Cyt_b561_bac/Ni-Hgenase"/>
</dbReference>
<dbReference type="Pfam" id="PF01292">
    <property type="entry name" value="Ni_hydr_CYTB"/>
    <property type="match status" value="1"/>
</dbReference>
<gene>
    <name evidence="15" type="ORF">GV827_06240</name>
</gene>
<evidence type="ECO:0000256" key="6">
    <source>
        <dbReference type="ARBA" id="ARBA00022692"/>
    </source>
</evidence>
<dbReference type="InterPro" id="IPR007372">
    <property type="entry name" value="Lipid/polyisoprenoid-bd_YceI"/>
</dbReference>
<evidence type="ECO:0000256" key="3">
    <source>
        <dbReference type="ARBA" id="ARBA00022448"/>
    </source>
</evidence>
<dbReference type="Gene3D" id="2.40.128.110">
    <property type="entry name" value="Lipid/polyisoprenoid-binding, YceI-like"/>
    <property type="match status" value="1"/>
</dbReference>
<feature type="transmembrane region" description="Helical" evidence="13">
    <location>
        <begin position="203"/>
        <end position="222"/>
    </location>
</feature>
<dbReference type="GO" id="GO:0046872">
    <property type="term" value="F:metal ion binding"/>
    <property type="evidence" value="ECO:0007669"/>
    <property type="project" value="UniProtKB-KW"/>
</dbReference>
<evidence type="ECO:0000256" key="13">
    <source>
        <dbReference type="SAM" id="Phobius"/>
    </source>
</evidence>
<dbReference type="GO" id="GO:0005886">
    <property type="term" value="C:plasma membrane"/>
    <property type="evidence" value="ECO:0007669"/>
    <property type="project" value="UniProtKB-SubCell"/>
</dbReference>
<keyword evidence="6 13" id="KW-0812">Transmembrane</keyword>
<keyword evidence="10" id="KW-0408">Iron</keyword>